<dbReference type="GO" id="GO:0043190">
    <property type="term" value="C:ATP-binding cassette (ABC) transporter complex"/>
    <property type="evidence" value="ECO:0007669"/>
    <property type="project" value="InterPro"/>
</dbReference>
<dbReference type="Gene3D" id="1.10.3720.10">
    <property type="entry name" value="MetI-like"/>
    <property type="match status" value="1"/>
</dbReference>
<keyword evidence="7 9" id="KW-1133">Transmembrane helix</keyword>
<feature type="transmembrane region" description="Helical" evidence="9">
    <location>
        <begin position="199"/>
        <end position="223"/>
    </location>
</feature>
<proteinExistence type="inferred from homology"/>
<evidence type="ECO:0000256" key="9">
    <source>
        <dbReference type="RuleBase" id="RU363032"/>
    </source>
</evidence>
<dbReference type="NCBIfam" id="TIGR01726">
    <property type="entry name" value="HEQRo_perm_3TM"/>
    <property type="match status" value="1"/>
</dbReference>
<dbReference type="EMBL" id="OBEA01000003">
    <property type="protein sequence ID" value="SNY50317.1"/>
    <property type="molecule type" value="Genomic_DNA"/>
</dbReference>
<dbReference type="Pfam" id="PF00528">
    <property type="entry name" value="BPD_transp_1"/>
    <property type="match status" value="1"/>
</dbReference>
<evidence type="ECO:0000259" key="10">
    <source>
        <dbReference type="PROSITE" id="PS50928"/>
    </source>
</evidence>
<feature type="domain" description="ABC transmembrane type-1" evidence="10">
    <location>
        <begin position="92"/>
        <end position="406"/>
    </location>
</feature>
<reference evidence="12 13" key="1">
    <citation type="submission" date="2017-09" db="EMBL/GenBank/DDBJ databases">
        <authorList>
            <person name="Ehlers B."/>
            <person name="Leendertz F.H."/>
        </authorList>
    </citation>
    <scope>NUCLEOTIDE SEQUENCE [LARGE SCALE GENOMIC DNA]</scope>
    <source>
        <strain evidence="12 13">CGMCC 1.12662</strain>
    </source>
</reference>
<sequence>MTTLTDPPAESFKLSMLVYDTRYRSYTFQIIALIAVLTLLGWLTNNTVQNLHDLGKEVDFGFLNTPAGYDINQRLIEYDNQDTHLRAAFVGLLNTLLVAVLGCVTATIIGVIVGVLRLSSNWLVARLMTVYVEMFRNVPVLMWIVLAMAILIESLPSPRDFRGDTPEATMKLFDTVAFTNRGVYVPEPLFSRGIGDLSVFGAFGISLDLVAIIVVLIGSFWVAKRIGRKADATQEATGVRPRTWHVQTAVIVLPVVLLLILLGFHLGYPALKGFNFQGGTHMRNSLIALWLALSLYTAAFIAENVRAGILAISKGQTEAAAALGLRSNRIMNLVILPQALRVIIPPLISQYLNLTKNSSLAIAVGYMDITGTLMGITLNQTGRELETVLLGMLVYLVISLIISGVMNVYNERKKLVER</sequence>
<evidence type="ECO:0000313" key="12">
    <source>
        <dbReference type="EMBL" id="SNY50317.1"/>
    </source>
</evidence>
<dbReference type="InterPro" id="IPR035906">
    <property type="entry name" value="MetI-like_sf"/>
</dbReference>
<evidence type="ECO:0000313" key="14">
    <source>
        <dbReference type="Proteomes" id="UP000231702"/>
    </source>
</evidence>
<dbReference type="OrthoDB" id="9808531at2"/>
<keyword evidence="4" id="KW-1003">Cell membrane</keyword>
<dbReference type="AlphaFoldDB" id="A0A285IRI0"/>
<evidence type="ECO:0000256" key="8">
    <source>
        <dbReference type="ARBA" id="ARBA00023136"/>
    </source>
</evidence>
<evidence type="ECO:0000313" key="13">
    <source>
        <dbReference type="Proteomes" id="UP000231655"/>
    </source>
</evidence>
<dbReference type="Proteomes" id="UP000231655">
    <property type="component" value="Unassembled WGS sequence"/>
</dbReference>
<evidence type="ECO:0000256" key="1">
    <source>
        <dbReference type="ARBA" id="ARBA00004429"/>
    </source>
</evidence>
<organism evidence="12 13">
    <name type="scientific">Pseudooceanicola antarcticus</name>
    <dbReference type="NCBI Taxonomy" id="1247613"/>
    <lineage>
        <taxon>Bacteria</taxon>
        <taxon>Pseudomonadati</taxon>
        <taxon>Pseudomonadota</taxon>
        <taxon>Alphaproteobacteria</taxon>
        <taxon>Rhodobacterales</taxon>
        <taxon>Paracoccaceae</taxon>
        <taxon>Pseudooceanicola</taxon>
    </lineage>
</organism>
<protein>
    <submittedName>
        <fullName evidence="11">Amino acid ABC transporter permease</fullName>
    </submittedName>
    <submittedName>
        <fullName evidence="12">L-glutamine ABC transporter membrane protein /L-glutamate ABC transporter membrane protein /L-aspartate ABC transporter membrane protein /L-asparagine ABC transporter membrane protein</fullName>
    </submittedName>
</protein>
<comment type="subcellular location">
    <subcellularLocation>
        <location evidence="1">Cell inner membrane</location>
        <topology evidence="1">Multi-pass membrane protein</topology>
    </subcellularLocation>
    <subcellularLocation>
        <location evidence="9">Cell membrane</location>
        <topology evidence="9">Multi-pass membrane protein</topology>
    </subcellularLocation>
</comment>
<keyword evidence="3 9" id="KW-0813">Transport</keyword>
<dbReference type="PANTHER" id="PTHR30614:SF37">
    <property type="entry name" value="AMINO-ACID ABC TRANSPORTER PERMEASE PROTEIN YHDX-RELATED"/>
    <property type="match status" value="1"/>
</dbReference>
<dbReference type="CDD" id="cd06261">
    <property type="entry name" value="TM_PBP2"/>
    <property type="match status" value="1"/>
</dbReference>
<evidence type="ECO:0000256" key="4">
    <source>
        <dbReference type="ARBA" id="ARBA00022475"/>
    </source>
</evidence>
<evidence type="ECO:0000256" key="6">
    <source>
        <dbReference type="ARBA" id="ARBA00022970"/>
    </source>
</evidence>
<feature type="transmembrane region" description="Helical" evidence="9">
    <location>
        <begin position="287"/>
        <end position="309"/>
    </location>
</feature>
<evidence type="ECO:0000313" key="11">
    <source>
        <dbReference type="EMBL" id="PJE31739.1"/>
    </source>
</evidence>
<dbReference type="GO" id="GO:0022857">
    <property type="term" value="F:transmembrane transporter activity"/>
    <property type="evidence" value="ECO:0007669"/>
    <property type="project" value="InterPro"/>
</dbReference>
<feature type="transmembrane region" description="Helical" evidence="9">
    <location>
        <begin position="388"/>
        <end position="409"/>
    </location>
</feature>
<keyword evidence="14" id="KW-1185">Reference proteome</keyword>
<evidence type="ECO:0000256" key="5">
    <source>
        <dbReference type="ARBA" id="ARBA00022692"/>
    </source>
</evidence>
<feature type="transmembrane region" description="Helical" evidence="9">
    <location>
        <begin position="26"/>
        <end position="44"/>
    </location>
</feature>
<dbReference type="EMBL" id="PGTD01000007">
    <property type="protein sequence ID" value="PJE31739.1"/>
    <property type="molecule type" value="Genomic_DNA"/>
</dbReference>
<keyword evidence="8 9" id="KW-0472">Membrane</keyword>
<keyword evidence="6" id="KW-0029">Amino-acid transport</keyword>
<dbReference type="PROSITE" id="PS50928">
    <property type="entry name" value="ABC_TM1"/>
    <property type="match status" value="1"/>
</dbReference>
<reference evidence="11 14" key="2">
    <citation type="journal article" date="2018" name="Int. J. Syst. Evol. Microbiol.">
        <title>Pseudooceanicola lipolyticus sp. nov., a marine alphaproteobacterium, reclassification of Oceanicola flagellatus as Pseudooceanicola flagellatus comb. nov. and emended description of the genus Pseudooceanicola.</title>
        <authorList>
            <person name="Huang M.-M."/>
            <person name="Guo L.-L."/>
            <person name="Wu Y.-H."/>
            <person name="Lai Q.-L."/>
            <person name="Shao Z.-Z."/>
            <person name="Wang C.-S."/>
            <person name="Wu M."/>
            <person name="Xu X.-W."/>
        </authorList>
    </citation>
    <scope>NUCLEOTIDE SEQUENCE [LARGE SCALE GENOMIC DNA]</scope>
    <source>
        <strain evidence="11 14">Ar-45</strain>
    </source>
</reference>
<accession>A0A285IRI0</accession>
<feature type="transmembrane region" description="Helical" evidence="9">
    <location>
        <begin position="96"/>
        <end position="118"/>
    </location>
</feature>
<dbReference type="InterPro" id="IPR043429">
    <property type="entry name" value="ArtM/GltK/GlnP/TcyL/YhdX-like"/>
</dbReference>
<dbReference type="GO" id="GO:0006865">
    <property type="term" value="P:amino acid transport"/>
    <property type="evidence" value="ECO:0007669"/>
    <property type="project" value="UniProtKB-KW"/>
</dbReference>
<dbReference type="InterPro" id="IPR000515">
    <property type="entry name" value="MetI-like"/>
</dbReference>
<comment type="similarity">
    <text evidence="2">Belongs to the binding-protein-dependent transport system permease family. HisMQ subfamily.</text>
</comment>
<dbReference type="InterPro" id="IPR010065">
    <property type="entry name" value="AA_ABC_transptr_permease_3TM"/>
</dbReference>
<gene>
    <name evidence="11" type="ORF">CVM39_01140</name>
    <name evidence="12" type="ORF">SAMN06297129_1761</name>
</gene>
<dbReference type="Proteomes" id="UP000231702">
    <property type="component" value="Unassembled WGS sequence"/>
</dbReference>
<feature type="transmembrane region" description="Helical" evidence="9">
    <location>
        <begin position="358"/>
        <end position="376"/>
    </location>
</feature>
<evidence type="ECO:0000256" key="7">
    <source>
        <dbReference type="ARBA" id="ARBA00022989"/>
    </source>
</evidence>
<feature type="transmembrane region" description="Helical" evidence="9">
    <location>
        <begin position="244"/>
        <end position="267"/>
    </location>
</feature>
<feature type="transmembrane region" description="Helical" evidence="9">
    <location>
        <begin position="130"/>
        <end position="152"/>
    </location>
</feature>
<evidence type="ECO:0000256" key="3">
    <source>
        <dbReference type="ARBA" id="ARBA00022448"/>
    </source>
</evidence>
<evidence type="ECO:0000256" key="2">
    <source>
        <dbReference type="ARBA" id="ARBA00010072"/>
    </source>
</evidence>
<keyword evidence="5 9" id="KW-0812">Transmembrane</keyword>
<dbReference type="SUPFAM" id="SSF161098">
    <property type="entry name" value="MetI-like"/>
    <property type="match status" value="2"/>
</dbReference>
<name>A0A285IRI0_9RHOB</name>
<dbReference type="PANTHER" id="PTHR30614">
    <property type="entry name" value="MEMBRANE COMPONENT OF AMINO ACID ABC TRANSPORTER"/>
    <property type="match status" value="1"/>
</dbReference>